<dbReference type="InterPro" id="IPR001563">
    <property type="entry name" value="Peptidase_S10"/>
</dbReference>
<comment type="function">
    <text evidence="14">Protease with a carboxypeptidase B-like function involved in the C-terminal processing of the lysine and arginine residues from protein precursors. Promotes cell fusion and is involved in the programmed cell death.</text>
</comment>
<keyword evidence="8 15" id="KW-0732">Signal</keyword>
<feature type="chain" id="PRO_5041488162" description="Carboxypeptidase" evidence="15">
    <location>
        <begin position="25"/>
        <end position="622"/>
    </location>
</feature>
<reference evidence="18" key="1">
    <citation type="submission" date="2022-10" db="EMBL/GenBank/DDBJ databases">
        <title>Determination and structural analysis of whole genome sequence of Sarocladium strictum F4-1.</title>
        <authorList>
            <person name="Hu L."/>
            <person name="Jiang Y."/>
        </authorList>
    </citation>
    <scope>NUCLEOTIDE SEQUENCE</scope>
    <source>
        <strain evidence="18">F4-1</strain>
    </source>
</reference>
<comment type="similarity">
    <text evidence="3 15">Belongs to the peptidase S10 family.</text>
</comment>
<proteinExistence type="inferred from homology"/>
<dbReference type="PANTHER" id="PTHR11802:SF190">
    <property type="entry name" value="PHEROMONE-PROCESSING CARBOXYPEPTIDASE KEX1"/>
    <property type="match status" value="1"/>
</dbReference>
<dbReference type="EC" id="3.4.16.-" evidence="15"/>
<comment type="subcellular location">
    <subcellularLocation>
        <location evidence="2">Golgi apparatus</location>
        <location evidence="2">trans-Golgi network membrane</location>
        <topology evidence="2">Single-pass type I membrane protein</topology>
    </subcellularLocation>
</comment>
<keyword evidence="6 17" id="KW-0812">Transmembrane</keyword>
<feature type="region of interest" description="Disordered" evidence="16">
    <location>
        <begin position="538"/>
        <end position="622"/>
    </location>
</feature>
<evidence type="ECO:0000256" key="3">
    <source>
        <dbReference type="ARBA" id="ARBA00009431"/>
    </source>
</evidence>
<keyword evidence="10 17" id="KW-1133">Transmembrane helix</keyword>
<dbReference type="InterPro" id="IPR018202">
    <property type="entry name" value="Ser_caboxypep_ser_AS"/>
</dbReference>
<dbReference type="GO" id="GO:0004185">
    <property type="term" value="F:serine-type carboxypeptidase activity"/>
    <property type="evidence" value="ECO:0007669"/>
    <property type="project" value="UniProtKB-UniRule"/>
</dbReference>
<dbReference type="SUPFAM" id="SSF53474">
    <property type="entry name" value="alpha/beta-Hydrolases"/>
    <property type="match status" value="1"/>
</dbReference>
<keyword evidence="5 15" id="KW-0645">Protease</keyword>
<evidence type="ECO:0000256" key="4">
    <source>
        <dbReference type="ARBA" id="ARBA00022645"/>
    </source>
</evidence>
<dbReference type="InterPro" id="IPR029058">
    <property type="entry name" value="AB_hydrolase_fold"/>
</dbReference>
<comment type="caution">
    <text evidence="18">The sequence shown here is derived from an EMBL/GenBank/DDBJ whole genome shotgun (WGS) entry which is preliminary data.</text>
</comment>
<feature type="compositionally biased region" description="Basic and acidic residues" evidence="16">
    <location>
        <begin position="487"/>
        <end position="497"/>
    </location>
</feature>
<gene>
    <name evidence="18" type="ORF">NLU13_5554</name>
</gene>
<evidence type="ECO:0000256" key="14">
    <source>
        <dbReference type="ARBA" id="ARBA00037042"/>
    </source>
</evidence>
<keyword evidence="12 17" id="KW-0472">Membrane</keyword>
<dbReference type="GO" id="GO:0005802">
    <property type="term" value="C:trans-Golgi network"/>
    <property type="evidence" value="ECO:0007669"/>
    <property type="project" value="TreeGrafter"/>
</dbReference>
<evidence type="ECO:0000256" key="1">
    <source>
        <dbReference type="ARBA" id="ARBA00001003"/>
    </source>
</evidence>
<feature type="transmembrane region" description="Helical" evidence="17">
    <location>
        <begin position="512"/>
        <end position="529"/>
    </location>
</feature>
<dbReference type="Proteomes" id="UP001175261">
    <property type="component" value="Unassembled WGS sequence"/>
</dbReference>
<evidence type="ECO:0000256" key="2">
    <source>
        <dbReference type="ARBA" id="ARBA00004393"/>
    </source>
</evidence>
<dbReference type="AlphaFoldDB" id="A0AA39L7B8"/>
<evidence type="ECO:0000256" key="15">
    <source>
        <dbReference type="RuleBase" id="RU361156"/>
    </source>
</evidence>
<organism evidence="18 19">
    <name type="scientific">Sarocladium strictum</name>
    <name type="common">Black bundle disease fungus</name>
    <name type="synonym">Acremonium strictum</name>
    <dbReference type="NCBI Taxonomy" id="5046"/>
    <lineage>
        <taxon>Eukaryota</taxon>
        <taxon>Fungi</taxon>
        <taxon>Dikarya</taxon>
        <taxon>Ascomycota</taxon>
        <taxon>Pezizomycotina</taxon>
        <taxon>Sordariomycetes</taxon>
        <taxon>Hypocreomycetidae</taxon>
        <taxon>Hypocreales</taxon>
        <taxon>Sarocladiaceae</taxon>
        <taxon>Sarocladium</taxon>
    </lineage>
</organism>
<dbReference type="Pfam" id="PF00450">
    <property type="entry name" value="Peptidase_S10"/>
    <property type="match status" value="1"/>
</dbReference>
<dbReference type="PANTHER" id="PTHR11802">
    <property type="entry name" value="SERINE PROTEASE FAMILY S10 SERINE CARBOXYPEPTIDASE"/>
    <property type="match status" value="1"/>
</dbReference>
<evidence type="ECO:0000256" key="17">
    <source>
        <dbReference type="SAM" id="Phobius"/>
    </source>
</evidence>
<dbReference type="GO" id="GO:0006915">
    <property type="term" value="P:apoptotic process"/>
    <property type="evidence" value="ECO:0007669"/>
    <property type="project" value="UniProtKB-KW"/>
</dbReference>
<evidence type="ECO:0000313" key="19">
    <source>
        <dbReference type="Proteomes" id="UP001175261"/>
    </source>
</evidence>
<dbReference type="EMBL" id="JAPDFR010000004">
    <property type="protein sequence ID" value="KAK0387241.1"/>
    <property type="molecule type" value="Genomic_DNA"/>
</dbReference>
<feature type="compositionally biased region" description="Basic and acidic residues" evidence="16">
    <location>
        <begin position="471"/>
        <end position="480"/>
    </location>
</feature>
<evidence type="ECO:0000256" key="8">
    <source>
        <dbReference type="ARBA" id="ARBA00022729"/>
    </source>
</evidence>
<evidence type="ECO:0000256" key="10">
    <source>
        <dbReference type="ARBA" id="ARBA00022989"/>
    </source>
</evidence>
<feature type="signal peptide" evidence="15">
    <location>
        <begin position="1"/>
        <end position="24"/>
    </location>
</feature>
<dbReference type="PRINTS" id="PR00724">
    <property type="entry name" value="CRBOXYPTASEC"/>
</dbReference>
<keyword evidence="4 15" id="KW-0121">Carboxypeptidase</keyword>
<comment type="catalytic activity">
    <reaction evidence="1">
        <text>Preferential release of a C-terminal arginine or lysine residue.</text>
        <dbReference type="EC" id="3.4.16.6"/>
    </reaction>
</comment>
<evidence type="ECO:0000256" key="6">
    <source>
        <dbReference type="ARBA" id="ARBA00022692"/>
    </source>
</evidence>
<dbReference type="PROSITE" id="PS00131">
    <property type="entry name" value="CARBOXYPEPT_SER_SER"/>
    <property type="match status" value="1"/>
</dbReference>
<evidence type="ECO:0000256" key="13">
    <source>
        <dbReference type="ARBA" id="ARBA00023180"/>
    </source>
</evidence>
<evidence type="ECO:0000313" key="18">
    <source>
        <dbReference type="EMBL" id="KAK0387241.1"/>
    </source>
</evidence>
<keyword evidence="7" id="KW-0053">Apoptosis</keyword>
<keyword evidence="11" id="KW-0333">Golgi apparatus</keyword>
<evidence type="ECO:0000256" key="9">
    <source>
        <dbReference type="ARBA" id="ARBA00022801"/>
    </source>
</evidence>
<dbReference type="Gene3D" id="3.40.50.1820">
    <property type="entry name" value="alpha/beta hydrolase"/>
    <property type="match status" value="1"/>
</dbReference>
<evidence type="ECO:0000256" key="5">
    <source>
        <dbReference type="ARBA" id="ARBA00022670"/>
    </source>
</evidence>
<evidence type="ECO:0000256" key="11">
    <source>
        <dbReference type="ARBA" id="ARBA00023034"/>
    </source>
</evidence>
<dbReference type="FunFam" id="3.40.50.1820:FF:000121">
    <property type="entry name" value="Carboxypeptidase D"/>
    <property type="match status" value="1"/>
</dbReference>
<feature type="region of interest" description="Disordered" evidence="16">
    <location>
        <begin position="471"/>
        <end position="497"/>
    </location>
</feature>
<name>A0AA39L7B8_SARSR</name>
<evidence type="ECO:0000256" key="12">
    <source>
        <dbReference type="ARBA" id="ARBA00023136"/>
    </source>
</evidence>
<keyword evidence="13" id="KW-0325">Glycoprotein</keyword>
<accession>A0AA39L7B8</accession>
<evidence type="ECO:0000256" key="7">
    <source>
        <dbReference type="ARBA" id="ARBA00022703"/>
    </source>
</evidence>
<protein>
    <recommendedName>
        <fullName evidence="15">Carboxypeptidase</fullName>
        <ecNumber evidence="15">3.4.16.-</ecNumber>
    </recommendedName>
</protein>
<dbReference type="GO" id="GO:0006508">
    <property type="term" value="P:proteolysis"/>
    <property type="evidence" value="ECO:0007669"/>
    <property type="project" value="UniProtKB-KW"/>
</dbReference>
<evidence type="ECO:0000256" key="16">
    <source>
        <dbReference type="SAM" id="MobiDB-lite"/>
    </source>
</evidence>
<sequence length="622" mass="69095">MGPTSLRRCVAIALLALCPALAVAKDKPLSASDYYVRNLPGLSKDMPEIKMHAGHIEVTPETNGNLFFWHFQNKQIADRQRTVIWLNGGPGCSSEDGALMEIGPYRVVKDGKLVANDGSWNEFANLLFVDNPVGTGFSYVDTNSFIHELDTMAEQFIIFLEKFFGMFPEYENDDIYIAGESYAGQHIPYIAQAILARNKRTPPNPWNLKGLLIGNGWIAPEEQYAAYVDFALARNLVKEGSDSHEQLKKKLEQCKAKLSSDPGHVDYGVCEGVLSQILSLTRNGGGNDACLNMYDIRLRDSYPSCGMNWPPDLQFVKPYLRKLDVASALHVNPSRNTGWQECNGAVGSAFNAKNSKPSIKLLPDIINEVPTLLFSGAEDLICNHIGTEKLIENMSWNGAKGFNTKGSEAVQRNWTVEGEVAGYWQEARNLTYVLFRDSSHMVPFDYPRRSRDMLDRFMGVDFETLSHARIDSKLDGEESQKPGSASEPHHDEQKDQAVEEAKWAAYRRSGEIVLAITVVAAAVWGYFIWRNRRRRAAYSAVQSDDPSNRGFGGLARKRGQGRAGDLEAAAFDESELDDLHVQTPTAPDGSKYALGEDSDDEDYNEKEQQRKAAQKASGSGPS</sequence>
<keyword evidence="9 15" id="KW-0378">Hydrolase</keyword>
<keyword evidence="19" id="KW-1185">Reference proteome</keyword>